<proteinExistence type="predicted"/>
<dbReference type="EMBL" id="LECT01000037">
    <property type="protein sequence ID" value="KLU03470.1"/>
    <property type="molecule type" value="Genomic_DNA"/>
</dbReference>
<dbReference type="AlphaFoldDB" id="A0A0J1B9Q2"/>
<name>A0A0J1B9Q2_RHOIS</name>
<gene>
    <name evidence="1" type="ORF">RISK_004474</name>
</gene>
<sequence length="168" mass="18738">MELHANLLPLFTSAGWHSDWQFDVPTRIPRDHPAFNVLGRFGGLHIKPDTDSGVECATADVDIRPLEHRWPTVDRWQSHLATTLVGFAVASDTYEQLWIAADSRIFASNDITDYVGYVGDGFSAAMLNLLTGVRHRPLLAPGETGINYYGEDYHAGDPRIYNWQPSVG</sequence>
<evidence type="ECO:0000313" key="2">
    <source>
        <dbReference type="Proteomes" id="UP000036367"/>
    </source>
</evidence>
<accession>A0A0J1B9Q2</accession>
<dbReference type="PATRIC" id="fig|595434.4.peg.4246"/>
<evidence type="ECO:0000313" key="1">
    <source>
        <dbReference type="EMBL" id="KLU03470.1"/>
    </source>
</evidence>
<dbReference type="STRING" id="595434.RISK_004474"/>
<dbReference type="InterPro" id="IPR025850">
    <property type="entry name" value="SUKH-3"/>
</dbReference>
<dbReference type="Pfam" id="PF14433">
    <property type="entry name" value="SUKH-3"/>
    <property type="match status" value="1"/>
</dbReference>
<dbReference type="RefSeq" id="WP_047815729.1">
    <property type="nucleotide sequence ID" value="NZ_LECT01000037.1"/>
</dbReference>
<keyword evidence="2" id="KW-1185">Reference proteome</keyword>
<dbReference type="OrthoDB" id="3078401at2"/>
<comment type="caution">
    <text evidence="1">The sequence shown here is derived from an EMBL/GenBank/DDBJ whole genome shotgun (WGS) entry which is preliminary data.</text>
</comment>
<reference evidence="1" key="1">
    <citation type="submission" date="2015-05" db="EMBL/GenBank/DDBJ databases">
        <title>Permanent draft genome of Rhodopirellula islandicus K833.</title>
        <authorList>
            <person name="Kizina J."/>
            <person name="Richter M."/>
            <person name="Glockner F.O."/>
            <person name="Harder J."/>
        </authorList>
    </citation>
    <scope>NUCLEOTIDE SEQUENCE [LARGE SCALE GENOMIC DNA]</scope>
    <source>
        <strain evidence="1">K833</strain>
    </source>
</reference>
<dbReference type="Proteomes" id="UP000036367">
    <property type="component" value="Unassembled WGS sequence"/>
</dbReference>
<organism evidence="1 2">
    <name type="scientific">Rhodopirellula islandica</name>
    <dbReference type="NCBI Taxonomy" id="595434"/>
    <lineage>
        <taxon>Bacteria</taxon>
        <taxon>Pseudomonadati</taxon>
        <taxon>Planctomycetota</taxon>
        <taxon>Planctomycetia</taxon>
        <taxon>Pirellulales</taxon>
        <taxon>Pirellulaceae</taxon>
        <taxon>Rhodopirellula</taxon>
    </lineage>
</organism>
<protein>
    <submittedName>
        <fullName evidence="1">Uncharacterized protein</fullName>
    </submittedName>
</protein>